<feature type="compositionally biased region" description="Polar residues" evidence="1">
    <location>
        <begin position="82"/>
        <end position="103"/>
    </location>
</feature>
<keyword evidence="3" id="KW-1185">Reference proteome</keyword>
<dbReference type="RefSeq" id="XP_062682596.1">
    <property type="nucleotide sequence ID" value="XM_062829509.1"/>
</dbReference>
<gene>
    <name evidence="2" type="ORF">B0H65DRAFT_547338</name>
</gene>
<reference evidence="2" key="2">
    <citation type="submission" date="2023-06" db="EMBL/GenBank/DDBJ databases">
        <authorList>
            <consortium name="Lawrence Berkeley National Laboratory"/>
            <person name="Haridas S."/>
            <person name="Hensen N."/>
            <person name="Bonometti L."/>
            <person name="Westerberg I."/>
            <person name="Brannstrom I.O."/>
            <person name="Guillou S."/>
            <person name="Cros-Aarteil S."/>
            <person name="Calhoun S."/>
            <person name="Kuo A."/>
            <person name="Mondo S."/>
            <person name="Pangilinan J."/>
            <person name="Riley R."/>
            <person name="Labutti K."/>
            <person name="Andreopoulos B."/>
            <person name="Lipzen A."/>
            <person name="Chen C."/>
            <person name="Yanf M."/>
            <person name="Daum C."/>
            <person name="Ng V."/>
            <person name="Clum A."/>
            <person name="Steindorff A."/>
            <person name="Ohm R."/>
            <person name="Martin F."/>
            <person name="Silar P."/>
            <person name="Natvig D."/>
            <person name="Lalanne C."/>
            <person name="Gautier V."/>
            <person name="Ament-Velasquez S.L."/>
            <person name="Kruys A."/>
            <person name="Hutchinson M.I."/>
            <person name="Powell A.J."/>
            <person name="Barry K."/>
            <person name="Miller A.N."/>
            <person name="Grigoriev I.V."/>
            <person name="Debuchy R."/>
            <person name="Gladieux P."/>
            <person name="Thoren M.H."/>
            <person name="Johannesson H."/>
        </authorList>
    </citation>
    <scope>NUCLEOTIDE SEQUENCE</scope>
    <source>
        <strain evidence="2">CBS 560.94</strain>
    </source>
</reference>
<accession>A0AAE0MSU2</accession>
<evidence type="ECO:0000313" key="3">
    <source>
        <dbReference type="Proteomes" id="UP001278500"/>
    </source>
</evidence>
<proteinExistence type="predicted"/>
<dbReference type="GeneID" id="87866663"/>
<dbReference type="EMBL" id="JAUEPP010000003">
    <property type="protein sequence ID" value="KAK3347514.1"/>
    <property type="molecule type" value="Genomic_DNA"/>
</dbReference>
<reference evidence="2" key="1">
    <citation type="journal article" date="2023" name="Mol. Phylogenet. Evol.">
        <title>Genome-scale phylogeny and comparative genomics of the fungal order Sordariales.</title>
        <authorList>
            <person name="Hensen N."/>
            <person name="Bonometti L."/>
            <person name="Westerberg I."/>
            <person name="Brannstrom I.O."/>
            <person name="Guillou S."/>
            <person name="Cros-Aarteil S."/>
            <person name="Calhoun S."/>
            <person name="Haridas S."/>
            <person name="Kuo A."/>
            <person name="Mondo S."/>
            <person name="Pangilinan J."/>
            <person name="Riley R."/>
            <person name="LaButti K."/>
            <person name="Andreopoulos B."/>
            <person name="Lipzen A."/>
            <person name="Chen C."/>
            <person name="Yan M."/>
            <person name="Daum C."/>
            <person name="Ng V."/>
            <person name="Clum A."/>
            <person name="Steindorff A."/>
            <person name="Ohm R.A."/>
            <person name="Martin F."/>
            <person name="Silar P."/>
            <person name="Natvig D.O."/>
            <person name="Lalanne C."/>
            <person name="Gautier V."/>
            <person name="Ament-Velasquez S.L."/>
            <person name="Kruys A."/>
            <person name="Hutchinson M.I."/>
            <person name="Powell A.J."/>
            <person name="Barry K."/>
            <person name="Miller A.N."/>
            <person name="Grigoriev I.V."/>
            <person name="Debuchy R."/>
            <person name="Gladieux P."/>
            <person name="Hiltunen Thoren M."/>
            <person name="Johannesson H."/>
        </authorList>
    </citation>
    <scope>NUCLEOTIDE SEQUENCE</scope>
    <source>
        <strain evidence="2">CBS 560.94</strain>
    </source>
</reference>
<dbReference type="AlphaFoldDB" id="A0AAE0MSU2"/>
<name>A0AAE0MSU2_9PEZI</name>
<sequence>MEQVKMNSANNEVVQQMERLSINKVQTPETALSLASLHISHHNHPNGFAAASGSEAEAPSTQSSPIRPSTSATDATKDIDMANTTSSGSPVNPHNVTKTSTRPHQVPTHPELETRFYYHKCYLEARLQACQTRVHLGARKDAMELAKTDIPRAILEYFEALRKLAKRDTARARLELVEYFLALRELGRVAGEDITKEMWEISGLMTEEAVLGDIPDDTMMEE</sequence>
<organism evidence="2 3">
    <name type="scientific">Neurospora tetraspora</name>
    <dbReference type="NCBI Taxonomy" id="94610"/>
    <lineage>
        <taxon>Eukaryota</taxon>
        <taxon>Fungi</taxon>
        <taxon>Dikarya</taxon>
        <taxon>Ascomycota</taxon>
        <taxon>Pezizomycotina</taxon>
        <taxon>Sordariomycetes</taxon>
        <taxon>Sordariomycetidae</taxon>
        <taxon>Sordariales</taxon>
        <taxon>Sordariaceae</taxon>
        <taxon>Neurospora</taxon>
    </lineage>
</organism>
<feature type="compositionally biased region" description="Polar residues" evidence="1">
    <location>
        <begin position="59"/>
        <end position="74"/>
    </location>
</feature>
<evidence type="ECO:0000313" key="2">
    <source>
        <dbReference type="EMBL" id="KAK3347514.1"/>
    </source>
</evidence>
<feature type="region of interest" description="Disordered" evidence="1">
    <location>
        <begin position="43"/>
        <end position="107"/>
    </location>
</feature>
<comment type="caution">
    <text evidence="2">The sequence shown here is derived from an EMBL/GenBank/DDBJ whole genome shotgun (WGS) entry which is preliminary data.</text>
</comment>
<evidence type="ECO:0000256" key="1">
    <source>
        <dbReference type="SAM" id="MobiDB-lite"/>
    </source>
</evidence>
<dbReference type="Proteomes" id="UP001278500">
    <property type="component" value="Unassembled WGS sequence"/>
</dbReference>
<protein>
    <submittedName>
        <fullName evidence="2">Uncharacterized protein</fullName>
    </submittedName>
</protein>
<feature type="compositionally biased region" description="Low complexity" evidence="1">
    <location>
        <begin position="47"/>
        <end position="58"/>
    </location>
</feature>